<dbReference type="PANTHER" id="PTHR30352:SF4">
    <property type="entry name" value="PYRUVATE FORMATE-LYASE 2-ACTIVATING ENZYME"/>
    <property type="match status" value="1"/>
</dbReference>
<dbReference type="InterPro" id="IPR017896">
    <property type="entry name" value="4Fe4S_Fe-S-bd"/>
</dbReference>
<evidence type="ECO:0000256" key="5">
    <source>
        <dbReference type="ARBA" id="ARBA00022723"/>
    </source>
</evidence>
<comment type="cofactor">
    <cofactor evidence="1">
        <name>[4Fe-4S] cluster</name>
        <dbReference type="ChEBI" id="CHEBI:49883"/>
    </cofactor>
</comment>
<dbReference type="PROSITE" id="PS51379">
    <property type="entry name" value="4FE4S_FER_2"/>
    <property type="match status" value="2"/>
</dbReference>
<dbReference type="PROSITE" id="PS00198">
    <property type="entry name" value="4FE4S_FER_1"/>
    <property type="match status" value="1"/>
</dbReference>
<dbReference type="SFLD" id="SFLDS00029">
    <property type="entry name" value="Radical_SAM"/>
    <property type="match status" value="1"/>
</dbReference>
<dbReference type="GO" id="GO:0016491">
    <property type="term" value="F:oxidoreductase activity"/>
    <property type="evidence" value="ECO:0007669"/>
    <property type="project" value="UniProtKB-KW"/>
</dbReference>
<dbReference type="Gene3D" id="3.20.20.70">
    <property type="entry name" value="Aldolase class I"/>
    <property type="match status" value="1"/>
</dbReference>
<reference evidence="11 12" key="1">
    <citation type="journal article" date="2017" name="ISME J.">
        <title>Energy and carbon metabolisms in a deep terrestrial subsurface fluid microbial community.</title>
        <authorList>
            <person name="Momper L."/>
            <person name="Jungbluth S.P."/>
            <person name="Lee M.D."/>
            <person name="Amend J.P."/>
        </authorList>
    </citation>
    <scope>NUCLEOTIDE SEQUENCE [LARGE SCALE GENOMIC DNA]</scope>
    <source>
        <strain evidence="11">SURF_17</strain>
    </source>
</reference>
<dbReference type="SUPFAM" id="SSF54862">
    <property type="entry name" value="4Fe-4S ferredoxins"/>
    <property type="match status" value="1"/>
</dbReference>
<dbReference type="InterPro" id="IPR034457">
    <property type="entry name" value="Organic_radical-activating"/>
</dbReference>
<evidence type="ECO:0000313" key="12">
    <source>
        <dbReference type="Proteomes" id="UP000285961"/>
    </source>
</evidence>
<comment type="caution">
    <text evidence="11">The sequence shown here is derived from an EMBL/GenBank/DDBJ whole genome shotgun (WGS) entry which is preliminary data.</text>
</comment>
<proteinExistence type="inferred from homology"/>
<keyword evidence="6" id="KW-0560">Oxidoreductase</keyword>
<keyword evidence="5" id="KW-0479">Metal-binding</keyword>
<name>A0A419F9H5_9BACT</name>
<evidence type="ECO:0000256" key="3">
    <source>
        <dbReference type="ARBA" id="ARBA00022485"/>
    </source>
</evidence>
<dbReference type="PANTHER" id="PTHR30352">
    <property type="entry name" value="PYRUVATE FORMATE-LYASE-ACTIVATING ENZYME"/>
    <property type="match status" value="1"/>
</dbReference>
<dbReference type="NCBIfam" id="TIGR02494">
    <property type="entry name" value="PFLE_PFLC"/>
    <property type="match status" value="1"/>
</dbReference>
<dbReference type="PROSITE" id="PS51918">
    <property type="entry name" value="RADICAL_SAM"/>
    <property type="match status" value="1"/>
</dbReference>
<dbReference type="SFLD" id="SFLDG01118">
    <property type="entry name" value="activating_enzymes__group_2"/>
    <property type="match status" value="1"/>
</dbReference>
<dbReference type="Gene3D" id="3.30.70.20">
    <property type="match status" value="1"/>
</dbReference>
<sequence>MNSQTRKDKRSADVGLIFNIQKFSLHDGTGIRTLVFLKGCPLLCTWCSNPEGQCFVPELAYNRNKCIGIHECDHCRPLCEMDAITHAADGKVEINRTLCNDCGKCVDACPSKALTLFGEYITVPDVIRIVEEDGSFYARSGGGLTLSGGEPISQPEFSTNVLSTARSRGIDTAVETTGFCEWDAVRSVCEHANQVFFDVKSMDSEKHRAGTGVSNELILENLVRLRKEFRKLRITVRTPVVPGFNDSREDIAAIADFLSRLPIPVQYELLPYHGFGEPKYQQLGRKYLLGDVKPPSQECMATLRRVVISEMNLTRTEA</sequence>
<feature type="domain" description="4Fe-4S ferredoxin-type" evidence="9">
    <location>
        <begin position="57"/>
        <end position="89"/>
    </location>
</feature>
<keyword evidence="8" id="KW-0411">Iron-sulfur</keyword>
<accession>A0A419F9H5</accession>
<dbReference type="PIRSF" id="PIRSF000371">
    <property type="entry name" value="PFL_act_enz"/>
    <property type="match status" value="1"/>
</dbReference>
<evidence type="ECO:0000313" key="11">
    <source>
        <dbReference type="EMBL" id="RJP75383.1"/>
    </source>
</evidence>
<dbReference type="InterPro" id="IPR012839">
    <property type="entry name" value="Organic_radical_activase"/>
</dbReference>
<dbReference type="PROSITE" id="PS01087">
    <property type="entry name" value="RADICAL_ACTIVATING"/>
    <property type="match status" value="1"/>
</dbReference>
<evidence type="ECO:0000259" key="10">
    <source>
        <dbReference type="PROSITE" id="PS51918"/>
    </source>
</evidence>
<dbReference type="InterPro" id="IPR017900">
    <property type="entry name" value="4Fe4S_Fe_S_CS"/>
</dbReference>
<dbReference type="Pfam" id="PF12837">
    <property type="entry name" value="Fer4_6"/>
    <property type="match status" value="1"/>
</dbReference>
<evidence type="ECO:0000256" key="8">
    <source>
        <dbReference type="ARBA" id="ARBA00023014"/>
    </source>
</evidence>
<protein>
    <submittedName>
        <fullName evidence="11">Glycyl-radical enzyme activating protein</fullName>
    </submittedName>
</protein>
<dbReference type="InterPro" id="IPR001989">
    <property type="entry name" value="Radical_activat_CS"/>
</dbReference>
<dbReference type="GO" id="GO:0051539">
    <property type="term" value="F:4 iron, 4 sulfur cluster binding"/>
    <property type="evidence" value="ECO:0007669"/>
    <property type="project" value="UniProtKB-KW"/>
</dbReference>
<keyword evidence="3" id="KW-0004">4Fe-4S</keyword>
<dbReference type="EMBL" id="QZKI01000004">
    <property type="protein sequence ID" value="RJP75383.1"/>
    <property type="molecule type" value="Genomic_DNA"/>
</dbReference>
<organism evidence="11 12">
    <name type="scientific">Candidatus Abyssobacteria bacterium SURF_17</name>
    <dbReference type="NCBI Taxonomy" id="2093361"/>
    <lineage>
        <taxon>Bacteria</taxon>
        <taxon>Pseudomonadati</taxon>
        <taxon>Candidatus Hydrogenedentota</taxon>
        <taxon>Candidatus Abyssobacteria</taxon>
    </lineage>
</organism>
<dbReference type="InterPro" id="IPR058240">
    <property type="entry name" value="rSAM_sf"/>
</dbReference>
<evidence type="ECO:0000256" key="6">
    <source>
        <dbReference type="ARBA" id="ARBA00023002"/>
    </source>
</evidence>
<dbReference type="AlphaFoldDB" id="A0A419F9H5"/>
<comment type="similarity">
    <text evidence="2">Belongs to the organic radical-activating enzymes family.</text>
</comment>
<feature type="domain" description="4Fe-4S ferredoxin-type" evidence="9">
    <location>
        <begin position="90"/>
        <end position="119"/>
    </location>
</feature>
<keyword evidence="7" id="KW-0408">Iron</keyword>
<dbReference type="Proteomes" id="UP000285961">
    <property type="component" value="Unassembled WGS sequence"/>
</dbReference>
<dbReference type="Pfam" id="PF04055">
    <property type="entry name" value="Radical_SAM"/>
    <property type="match status" value="1"/>
</dbReference>
<dbReference type="InterPro" id="IPR007197">
    <property type="entry name" value="rSAM"/>
</dbReference>
<evidence type="ECO:0000259" key="9">
    <source>
        <dbReference type="PROSITE" id="PS51379"/>
    </source>
</evidence>
<keyword evidence="4" id="KW-0949">S-adenosyl-L-methionine</keyword>
<dbReference type="SUPFAM" id="SSF102114">
    <property type="entry name" value="Radical SAM enzymes"/>
    <property type="match status" value="1"/>
</dbReference>
<dbReference type="InterPro" id="IPR013785">
    <property type="entry name" value="Aldolase_TIM"/>
</dbReference>
<dbReference type="InterPro" id="IPR040074">
    <property type="entry name" value="BssD/PflA/YjjW"/>
</dbReference>
<feature type="domain" description="Radical SAM core" evidence="10">
    <location>
        <begin position="26"/>
        <end position="309"/>
    </location>
</feature>
<evidence type="ECO:0000256" key="4">
    <source>
        <dbReference type="ARBA" id="ARBA00022691"/>
    </source>
</evidence>
<dbReference type="GO" id="GO:0046872">
    <property type="term" value="F:metal ion binding"/>
    <property type="evidence" value="ECO:0007669"/>
    <property type="project" value="UniProtKB-KW"/>
</dbReference>
<dbReference type="SFLD" id="SFLDG01066">
    <property type="entry name" value="organic_radical-activating_enz"/>
    <property type="match status" value="1"/>
</dbReference>
<gene>
    <name evidence="11" type="ORF">C4532_00610</name>
</gene>
<evidence type="ECO:0000256" key="1">
    <source>
        <dbReference type="ARBA" id="ARBA00001966"/>
    </source>
</evidence>
<evidence type="ECO:0000256" key="7">
    <source>
        <dbReference type="ARBA" id="ARBA00023004"/>
    </source>
</evidence>
<evidence type="ECO:0000256" key="2">
    <source>
        <dbReference type="ARBA" id="ARBA00009777"/>
    </source>
</evidence>